<gene>
    <name evidence="6" type="ORF">V6R90_04395</name>
</gene>
<dbReference type="EMBL" id="JBEGDP010000003">
    <property type="protein sequence ID" value="MEQ7846509.1"/>
    <property type="molecule type" value="Genomic_DNA"/>
</dbReference>
<keyword evidence="1" id="KW-0540">Nuclease</keyword>
<dbReference type="PANTHER" id="PTHR33607">
    <property type="entry name" value="ENDONUCLEASE-1"/>
    <property type="match status" value="1"/>
</dbReference>
<keyword evidence="7" id="KW-1185">Reference proteome</keyword>
<dbReference type="SUPFAM" id="SSF54060">
    <property type="entry name" value="His-Me finger endonucleases"/>
    <property type="match status" value="1"/>
</dbReference>
<evidence type="ECO:0000256" key="4">
    <source>
        <dbReference type="SAM" id="SignalP"/>
    </source>
</evidence>
<evidence type="ECO:0000313" key="7">
    <source>
        <dbReference type="Proteomes" id="UP001482520"/>
    </source>
</evidence>
<proteinExistence type="predicted"/>
<sequence length="414" mass="43677">MRLLGPRRTAQLVSLLLVPATLTVAPALAPAALLGAPEGSTAGSTAGSMVGSVLPRAASAATPVSVATARTVQDGSTATVRGYVVGQPTATSTVVTSGFPDDYALALADAPGETATSRMVYVQVPSAFRASWGLRSNPALMGRRIDVTGTLGAYFSAPGLRNATAFALADGGGGTTPPPSGGTDDYDSTYYAGAVGKTGSALETSLHTIVSRGVARLTYDEVWAALRETDQDPADASRVIELYTGESRPETDNGGGVEQWNREHVWAKSHGDFGTATGPGTDLHHLRPADVTVNSARGNLDFDEGGSQNAEAPGNYADGDSWEPRDADKGDVARMIFFMSVRYEGGDGFPDLEVNDRVANGTAPLHGKLSTLLRWNAEDPPSAFEMRRNDVIYERFQFNRNPFIDHPEWADAIW</sequence>
<keyword evidence="2" id="KW-0378">Hydrolase</keyword>
<dbReference type="GO" id="GO:0004519">
    <property type="term" value="F:endonuclease activity"/>
    <property type="evidence" value="ECO:0007669"/>
    <property type="project" value="UniProtKB-KW"/>
</dbReference>
<dbReference type="PANTHER" id="PTHR33607:SF2">
    <property type="entry name" value="ENDONUCLEASE-1"/>
    <property type="match status" value="1"/>
</dbReference>
<name>A0ABV1NVL0_9ACTN</name>
<keyword evidence="4" id="KW-0732">Signal</keyword>
<comment type="caution">
    <text evidence="6">The sequence shown here is derived from an EMBL/GenBank/DDBJ whole genome shotgun (WGS) entry which is preliminary data.</text>
</comment>
<dbReference type="Proteomes" id="UP001482520">
    <property type="component" value="Unassembled WGS sequence"/>
</dbReference>
<dbReference type="InterPro" id="IPR044925">
    <property type="entry name" value="His-Me_finger_sf"/>
</dbReference>
<dbReference type="Pfam" id="PF19886">
    <property type="entry name" value="DUF6359"/>
    <property type="match status" value="1"/>
</dbReference>
<feature type="signal peptide" evidence="4">
    <location>
        <begin position="1"/>
        <end position="31"/>
    </location>
</feature>
<dbReference type="RefSeq" id="WP_349803898.1">
    <property type="nucleotide sequence ID" value="NZ_JBEGDP010000003.1"/>
</dbReference>
<organism evidence="6 7">
    <name type="scientific">Nocardioides kribbensis</name>
    <dbReference type="NCBI Taxonomy" id="305517"/>
    <lineage>
        <taxon>Bacteria</taxon>
        <taxon>Bacillati</taxon>
        <taxon>Actinomycetota</taxon>
        <taxon>Actinomycetes</taxon>
        <taxon>Propionibacteriales</taxon>
        <taxon>Nocardioidaceae</taxon>
        <taxon>Nocardioides</taxon>
    </lineage>
</organism>
<reference evidence="6 7" key="1">
    <citation type="submission" date="2024-02" db="EMBL/GenBank/DDBJ databases">
        <title>Full genome sequence of Nocardioides kribbensis.</title>
        <authorList>
            <person name="Poletto B.L."/>
            <person name="Silva G."/>
            <person name="Galante D."/>
            <person name="Campos K.R."/>
            <person name="Santos M.B.N."/>
            <person name="Sacchi C.T."/>
        </authorList>
    </citation>
    <scope>NUCLEOTIDE SEQUENCE [LARGE SCALE GENOMIC DNA]</scope>
    <source>
        <strain evidence="6 7">O4R</strain>
    </source>
</reference>
<protein>
    <submittedName>
        <fullName evidence="6">Endonuclease</fullName>
    </submittedName>
</protein>
<evidence type="ECO:0000256" key="3">
    <source>
        <dbReference type="SAM" id="MobiDB-lite"/>
    </source>
</evidence>
<feature type="domain" description="Endonuclease YhcR N-terminal" evidence="5">
    <location>
        <begin position="65"/>
        <end position="167"/>
    </location>
</feature>
<keyword evidence="6" id="KW-0255">Endonuclease</keyword>
<accession>A0ABV1NVL0</accession>
<evidence type="ECO:0000256" key="1">
    <source>
        <dbReference type="ARBA" id="ARBA00022722"/>
    </source>
</evidence>
<evidence type="ECO:0000256" key="2">
    <source>
        <dbReference type="ARBA" id="ARBA00022801"/>
    </source>
</evidence>
<feature type="region of interest" description="Disordered" evidence="3">
    <location>
        <begin position="296"/>
        <end position="325"/>
    </location>
</feature>
<feature type="chain" id="PRO_5045964105" evidence="4">
    <location>
        <begin position="32"/>
        <end position="414"/>
    </location>
</feature>
<evidence type="ECO:0000259" key="5">
    <source>
        <dbReference type="Pfam" id="PF19886"/>
    </source>
</evidence>
<dbReference type="InterPro" id="IPR007346">
    <property type="entry name" value="Endonuclease-I"/>
</dbReference>
<evidence type="ECO:0000313" key="6">
    <source>
        <dbReference type="EMBL" id="MEQ7846509.1"/>
    </source>
</evidence>
<dbReference type="InterPro" id="IPR045939">
    <property type="entry name" value="YhcR_N"/>
</dbReference>
<dbReference type="Pfam" id="PF04231">
    <property type="entry name" value="Endonuclease_1"/>
    <property type="match status" value="1"/>
</dbReference>